<proteinExistence type="predicted"/>
<evidence type="ECO:0000313" key="3">
    <source>
        <dbReference type="Proteomes" id="UP000765509"/>
    </source>
</evidence>
<feature type="domain" description="Tet-like 2OG-Fe(II) oxygenase" evidence="1">
    <location>
        <begin position="47"/>
        <end position="189"/>
    </location>
</feature>
<dbReference type="Proteomes" id="UP000765509">
    <property type="component" value="Unassembled WGS sequence"/>
</dbReference>
<keyword evidence="3" id="KW-1185">Reference proteome</keyword>
<organism evidence="2 3">
    <name type="scientific">Austropuccinia psidii MF-1</name>
    <dbReference type="NCBI Taxonomy" id="1389203"/>
    <lineage>
        <taxon>Eukaryota</taxon>
        <taxon>Fungi</taxon>
        <taxon>Dikarya</taxon>
        <taxon>Basidiomycota</taxon>
        <taxon>Pucciniomycotina</taxon>
        <taxon>Pucciniomycetes</taxon>
        <taxon>Pucciniales</taxon>
        <taxon>Sphaerophragmiaceae</taxon>
        <taxon>Austropuccinia</taxon>
    </lineage>
</organism>
<evidence type="ECO:0000313" key="2">
    <source>
        <dbReference type="EMBL" id="MBW0523324.1"/>
    </source>
</evidence>
<dbReference type="EMBL" id="AVOT02030203">
    <property type="protein sequence ID" value="MBW0523324.1"/>
    <property type="molecule type" value="Genomic_DNA"/>
</dbReference>
<dbReference type="InterPro" id="IPR046798">
    <property type="entry name" value="2OG-FeII_Oxy_6"/>
</dbReference>
<evidence type="ECO:0000259" key="1">
    <source>
        <dbReference type="Pfam" id="PF20515"/>
    </source>
</evidence>
<gene>
    <name evidence="2" type="ORF">O181_063039</name>
</gene>
<dbReference type="AlphaFoldDB" id="A0A9Q3ELL9"/>
<name>A0A9Q3ELL9_9BASI</name>
<comment type="caution">
    <text evidence="2">The sequence shown here is derived from an EMBL/GenBank/DDBJ whole genome shotgun (WGS) entry which is preliminary data.</text>
</comment>
<dbReference type="Pfam" id="PF20515">
    <property type="entry name" value="2OG-FeII_Oxy_6"/>
    <property type="match status" value="1"/>
</dbReference>
<accession>A0A9Q3ELL9</accession>
<protein>
    <recommendedName>
        <fullName evidence="1">Tet-like 2OG-Fe(II) oxygenase domain-containing protein</fullName>
    </recommendedName>
</protein>
<sequence length="193" mass="22003">MTPSEISRVVDVTQMKCIHFGHVAIFSSTRLLIALVKFRPLKTMSEVEVNQWDELSQLLFHKRKFTEQITTNGALLEGFIFAIGWPKCSTKNKQFGIYGSLRRIEDAKDEWQNQGANLSSVGCILGQSLQYVGDKLFQKMQTCWKSLGVPSFDQVNYEADISTNRGVFEFASTFTFTMNRCKNLPHVDNYALL</sequence>
<reference evidence="2" key="1">
    <citation type="submission" date="2021-03" db="EMBL/GenBank/DDBJ databases">
        <title>Draft genome sequence of rust myrtle Austropuccinia psidii MF-1, a brazilian biotype.</title>
        <authorList>
            <person name="Quecine M.C."/>
            <person name="Pachon D.M.R."/>
            <person name="Bonatelli M.L."/>
            <person name="Correr F.H."/>
            <person name="Franceschini L.M."/>
            <person name="Leite T.F."/>
            <person name="Margarido G.R.A."/>
            <person name="Almeida C.A."/>
            <person name="Ferrarezi J.A."/>
            <person name="Labate C.A."/>
        </authorList>
    </citation>
    <scope>NUCLEOTIDE SEQUENCE</scope>
    <source>
        <strain evidence="2">MF-1</strain>
    </source>
</reference>